<comment type="similarity">
    <text evidence="1">Belongs to the tollip family.</text>
</comment>
<dbReference type="GO" id="GO:0006511">
    <property type="term" value="P:ubiquitin-dependent protein catabolic process"/>
    <property type="evidence" value="ECO:0007669"/>
    <property type="project" value="TreeGrafter"/>
</dbReference>
<evidence type="ECO:0000256" key="6">
    <source>
        <dbReference type="SAM" id="MobiDB-lite"/>
    </source>
</evidence>
<dbReference type="Gene3D" id="1.10.8.10">
    <property type="entry name" value="DNA helicase RuvA subunit, C-terminal domain"/>
    <property type="match status" value="1"/>
</dbReference>
<dbReference type="AlphaFoldDB" id="A0A164XS69"/>
<dbReference type="GO" id="GO:0043130">
    <property type="term" value="F:ubiquitin binding"/>
    <property type="evidence" value="ECO:0007669"/>
    <property type="project" value="InterPro"/>
</dbReference>
<evidence type="ECO:0000256" key="1">
    <source>
        <dbReference type="ARBA" id="ARBA00009278"/>
    </source>
</evidence>
<dbReference type="SMART" id="SM00239">
    <property type="entry name" value="C2"/>
    <property type="match status" value="1"/>
</dbReference>
<keyword evidence="4" id="KW-0072">Autophagy</keyword>
<dbReference type="SUPFAM" id="SSF46934">
    <property type="entry name" value="UBA-like"/>
    <property type="match status" value="1"/>
</dbReference>
<feature type="domain" description="C2" evidence="7">
    <location>
        <begin position="59"/>
        <end position="175"/>
    </location>
</feature>
<dbReference type="PROSITE" id="PS51140">
    <property type="entry name" value="CUE"/>
    <property type="match status" value="1"/>
</dbReference>
<dbReference type="GO" id="GO:0031624">
    <property type="term" value="F:ubiquitin conjugating enzyme binding"/>
    <property type="evidence" value="ECO:0007669"/>
    <property type="project" value="TreeGrafter"/>
</dbReference>
<dbReference type="FunFam" id="2.60.40.150:FF:000214">
    <property type="entry name" value="Toll-interacting protein"/>
    <property type="match status" value="1"/>
</dbReference>
<comment type="caution">
    <text evidence="9">The sequence shown here is derived from an EMBL/GenBank/DDBJ whole genome shotgun (WGS) entry which is preliminary data.</text>
</comment>
<evidence type="ECO:0000256" key="2">
    <source>
        <dbReference type="ARBA" id="ARBA00022588"/>
    </source>
</evidence>
<evidence type="ECO:0000256" key="3">
    <source>
        <dbReference type="ARBA" id="ARBA00022859"/>
    </source>
</evidence>
<accession>A0A164XS69</accession>
<dbReference type="PROSITE" id="PS50004">
    <property type="entry name" value="C2"/>
    <property type="match status" value="1"/>
</dbReference>
<dbReference type="GO" id="GO:0005737">
    <property type="term" value="C:cytoplasm"/>
    <property type="evidence" value="ECO:0007669"/>
    <property type="project" value="TreeGrafter"/>
</dbReference>
<dbReference type="EMBL" id="LRGB01000944">
    <property type="protein sequence ID" value="KZS14520.1"/>
    <property type="molecule type" value="Genomic_DNA"/>
</dbReference>
<feature type="region of interest" description="Disordered" evidence="6">
    <location>
        <begin position="1"/>
        <end position="21"/>
    </location>
</feature>
<dbReference type="Gene3D" id="2.60.40.150">
    <property type="entry name" value="C2 domain"/>
    <property type="match status" value="1"/>
</dbReference>
<proteinExistence type="inferred from homology"/>
<dbReference type="InterPro" id="IPR003892">
    <property type="entry name" value="CUE"/>
</dbReference>
<evidence type="ECO:0000256" key="5">
    <source>
        <dbReference type="ARBA" id="ARBA00023198"/>
    </source>
</evidence>
<evidence type="ECO:0000259" key="7">
    <source>
        <dbReference type="PROSITE" id="PS50004"/>
    </source>
</evidence>
<sequence length="325" mass="35336">MAGAGPGVPSSSRGGESKYRQRAVVLGNLPDDFLKPDSLMGSSPSKQENIDRELAIQIHQQQRSANIQYINQSYAGQLIITIVEASFVKNYGVTRMDPYVRVRIGHTIYETPACPSGGRTPRWNKRIQSYLPTGVKSISIEVYDECALTMDELIAYGQIPIPEAIFRGESVDQWLQLSGKQGENKEGSIHILFTLLPIAAPQFIAPGAMGFAMAPAYGGYPVVNSTVIPIAQTPIAAPMMVMPAYGPSCVRVPVYTNSTNPATGMVASQGHPPMVSRPKPLTQEEIKEIMSMFPTIDPQVIQSVIDACDGRREAIVDSLLQISDQ</sequence>
<dbReference type="PANTHER" id="PTHR16461:SF5">
    <property type="entry name" value="TOLL-INTERACTING PROTEIN"/>
    <property type="match status" value="1"/>
</dbReference>
<gene>
    <name evidence="9" type="ORF">APZ42_019860</name>
</gene>
<dbReference type="PANTHER" id="PTHR16461">
    <property type="entry name" value="TOLL-INTERACTING PROTEIN"/>
    <property type="match status" value="1"/>
</dbReference>
<dbReference type="GO" id="GO:0006914">
    <property type="term" value="P:autophagy"/>
    <property type="evidence" value="ECO:0007669"/>
    <property type="project" value="UniProtKB-KW"/>
</dbReference>
<protein>
    <submittedName>
        <fullName evidence="9">Toll-interacting protein</fullName>
    </submittedName>
</protein>
<reference evidence="9 10" key="1">
    <citation type="submission" date="2016-03" db="EMBL/GenBank/DDBJ databases">
        <title>EvidentialGene: Evidence-directed Construction of Genes on Genomes.</title>
        <authorList>
            <person name="Gilbert D.G."/>
            <person name="Choi J.-H."/>
            <person name="Mockaitis K."/>
            <person name="Colbourne J."/>
            <person name="Pfrender M."/>
        </authorList>
    </citation>
    <scope>NUCLEOTIDE SEQUENCE [LARGE SCALE GENOMIC DNA]</scope>
    <source>
        <strain evidence="9 10">Xinb3</strain>
        <tissue evidence="9">Complete organism</tissue>
    </source>
</reference>
<dbReference type="InterPro" id="IPR035892">
    <property type="entry name" value="C2_domain_sf"/>
</dbReference>
<dbReference type="SUPFAM" id="SSF49562">
    <property type="entry name" value="C2 domain (Calcium/lipid-binding domain, CaLB)"/>
    <property type="match status" value="1"/>
</dbReference>
<dbReference type="STRING" id="35525.A0A164XS69"/>
<dbReference type="GO" id="GO:0045087">
    <property type="term" value="P:innate immune response"/>
    <property type="evidence" value="ECO:0007669"/>
    <property type="project" value="UniProtKB-KW"/>
</dbReference>
<evidence type="ECO:0000259" key="8">
    <source>
        <dbReference type="PROSITE" id="PS51140"/>
    </source>
</evidence>
<dbReference type="Pfam" id="PF02845">
    <property type="entry name" value="CUE"/>
    <property type="match status" value="1"/>
</dbReference>
<keyword evidence="2" id="KW-0399">Innate immunity</keyword>
<evidence type="ECO:0000256" key="4">
    <source>
        <dbReference type="ARBA" id="ARBA00023006"/>
    </source>
</evidence>
<dbReference type="SMART" id="SM00546">
    <property type="entry name" value="CUE"/>
    <property type="match status" value="1"/>
</dbReference>
<dbReference type="InterPro" id="IPR009060">
    <property type="entry name" value="UBA-like_sf"/>
</dbReference>
<evidence type="ECO:0000313" key="10">
    <source>
        <dbReference type="Proteomes" id="UP000076858"/>
    </source>
</evidence>
<organism evidence="9 10">
    <name type="scientific">Daphnia magna</name>
    <dbReference type="NCBI Taxonomy" id="35525"/>
    <lineage>
        <taxon>Eukaryota</taxon>
        <taxon>Metazoa</taxon>
        <taxon>Ecdysozoa</taxon>
        <taxon>Arthropoda</taxon>
        <taxon>Crustacea</taxon>
        <taxon>Branchiopoda</taxon>
        <taxon>Diplostraca</taxon>
        <taxon>Cladocera</taxon>
        <taxon>Anomopoda</taxon>
        <taxon>Daphniidae</taxon>
        <taxon>Daphnia</taxon>
    </lineage>
</organism>
<evidence type="ECO:0000313" key="9">
    <source>
        <dbReference type="EMBL" id="KZS14520.1"/>
    </source>
</evidence>
<keyword evidence="5" id="KW-0395">Inflammatory response</keyword>
<keyword evidence="3" id="KW-0391">Immunity</keyword>
<dbReference type="OrthoDB" id="9942608at2759"/>
<feature type="domain" description="CUE" evidence="8">
    <location>
        <begin position="281"/>
        <end position="324"/>
    </location>
</feature>
<dbReference type="InterPro" id="IPR000008">
    <property type="entry name" value="C2_dom"/>
</dbReference>
<keyword evidence="10" id="KW-1185">Reference proteome</keyword>
<name>A0A164XS69_9CRUS</name>
<dbReference type="Proteomes" id="UP000076858">
    <property type="component" value="Unassembled WGS sequence"/>
</dbReference>
<dbReference type="Pfam" id="PF00168">
    <property type="entry name" value="C2"/>
    <property type="match status" value="1"/>
</dbReference>